<feature type="region of interest" description="Disordered" evidence="1">
    <location>
        <begin position="1094"/>
        <end position="1145"/>
    </location>
</feature>
<dbReference type="OMA" id="VWPYSSS"/>
<feature type="compositionally biased region" description="Basic and acidic residues" evidence="1">
    <location>
        <begin position="896"/>
        <end position="905"/>
    </location>
</feature>
<evidence type="ECO:0000313" key="3">
    <source>
        <dbReference type="EMBL" id="OAA40273.1"/>
    </source>
</evidence>
<dbReference type="GO" id="GO:0000723">
    <property type="term" value="P:telomere maintenance"/>
    <property type="evidence" value="ECO:0007669"/>
    <property type="project" value="InterPro"/>
</dbReference>
<feature type="compositionally biased region" description="Basic residues" evidence="1">
    <location>
        <begin position="1000"/>
        <end position="1009"/>
    </location>
</feature>
<dbReference type="GO" id="GO:0003677">
    <property type="term" value="F:DNA binding"/>
    <property type="evidence" value="ECO:0007669"/>
    <property type="project" value="InterPro"/>
</dbReference>
<dbReference type="GO" id="GO:0000781">
    <property type="term" value="C:chromosome, telomeric region"/>
    <property type="evidence" value="ECO:0007669"/>
    <property type="project" value="InterPro"/>
</dbReference>
<feature type="compositionally biased region" description="Basic and acidic residues" evidence="1">
    <location>
        <begin position="259"/>
        <end position="283"/>
    </location>
</feature>
<feature type="compositionally biased region" description="Acidic residues" evidence="1">
    <location>
        <begin position="537"/>
        <end position="554"/>
    </location>
</feature>
<evidence type="ECO:0000313" key="4">
    <source>
        <dbReference type="Proteomes" id="UP000243498"/>
    </source>
</evidence>
<feature type="region of interest" description="Disordered" evidence="1">
    <location>
        <begin position="458"/>
        <end position="483"/>
    </location>
</feature>
<dbReference type="STRING" id="1081105.A0A162JCF8"/>
<feature type="region of interest" description="Disordered" evidence="1">
    <location>
        <begin position="383"/>
        <end position="408"/>
    </location>
</feature>
<feature type="compositionally biased region" description="Polar residues" evidence="1">
    <location>
        <begin position="1132"/>
        <end position="1145"/>
    </location>
</feature>
<gene>
    <name evidence="3" type="ORF">NOR_05834</name>
</gene>
<dbReference type="Proteomes" id="UP000243498">
    <property type="component" value="Unassembled WGS sequence"/>
</dbReference>
<feature type="compositionally biased region" description="Basic and acidic residues" evidence="1">
    <location>
        <begin position="703"/>
        <end position="716"/>
    </location>
</feature>
<reference evidence="3 4" key="1">
    <citation type="journal article" date="2016" name="Genome Biol. Evol.">
        <title>Divergent and convergent evolution of fungal pathogenicity.</title>
        <authorList>
            <person name="Shang Y."/>
            <person name="Xiao G."/>
            <person name="Zheng P."/>
            <person name="Cen K."/>
            <person name="Zhan S."/>
            <person name="Wang C."/>
        </authorList>
    </citation>
    <scope>NUCLEOTIDE SEQUENCE [LARGE SCALE GENOMIC DNA]</scope>
    <source>
        <strain evidence="3 4">RCEF 4871</strain>
    </source>
</reference>
<name>A0A162JCF8_METRR</name>
<feature type="compositionally biased region" description="Acidic residues" evidence="1">
    <location>
        <begin position="755"/>
        <end position="764"/>
    </location>
</feature>
<dbReference type="InterPro" id="IPR011564">
    <property type="entry name" value="Telomer_end-bd_POT1/Cdc13"/>
</dbReference>
<dbReference type="EMBL" id="AZHC01000019">
    <property type="protein sequence ID" value="OAA40273.1"/>
    <property type="molecule type" value="Genomic_DNA"/>
</dbReference>
<feature type="region of interest" description="Disordered" evidence="1">
    <location>
        <begin position="148"/>
        <end position="186"/>
    </location>
</feature>
<dbReference type="Gene3D" id="2.40.50.140">
    <property type="entry name" value="Nucleic acid-binding proteins"/>
    <property type="match status" value="1"/>
</dbReference>
<keyword evidence="4" id="KW-1185">Reference proteome</keyword>
<feature type="region of interest" description="Disordered" evidence="1">
    <location>
        <begin position="495"/>
        <end position="795"/>
    </location>
</feature>
<feature type="compositionally biased region" description="Acidic residues" evidence="1">
    <location>
        <begin position="586"/>
        <end position="606"/>
    </location>
</feature>
<accession>A0A162JCF8</accession>
<feature type="region of interest" description="Disordered" evidence="1">
    <location>
        <begin position="228"/>
        <end position="292"/>
    </location>
</feature>
<dbReference type="CDD" id="cd04497">
    <property type="entry name" value="hPOT1_OB1_like"/>
    <property type="match status" value="1"/>
</dbReference>
<organism evidence="3 4">
    <name type="scientific">Metarhizium rileyi (strain RCEF 4871)</name>
    <name type="common">Nomuraea rileyi</name>
    <dbReference type="NCBI Taxonomy" id="1649241"/>
    <lineage>
        <taxon>Eukaryota</taxon>
        <taxon>Fungi</taxon>
        <taxon>Dikarya</taxon>
        <taxon>Ascomycota</taxon>
        <taxon>Pezizomycotina</taxon>
        <taxon>Sordariomycetes</taxon>
        <taxon>Hypocreomycetidae</taxon>
        <taxon>Hypocreales</taxon>
        <taxon>Clavicipitaceae</taxon>
        <taxon>Metarhizium</taxon>
    </lineage>
</organism>
<feature type="compositionally biased region" description="Basic and acidic residues" evidence="1">
    <location>
        <begin position="765"/>
        <end position="795"/>
    </location>
</feature>
<feature type="compositionally biased region" description="Polar residues" evidence="1">
    <location>
        <begin position="383"/>
        <end position="399"/>
    </location>
</feature>
<protein>
    <submittedName>
        <fullName evidence="3">Telomere end binding protein</fullName>
    </submittedName>
</protein>
<feature type="compositionally biased region" description="Polar residues" evidence="1">
    <location>
        <begin position="174"/>
        <end position="186"/>
    </location>
</feature>
<evidence type="ECO:0000259" key="2">
    <source>
        <dbReference type="SMART" id="SM00976"/>
    </source>
</evidence>
<dbReference type="SUPFAM" id="SSF50249">
    <property type="entry name" value="Nucleic acid-binding proteins"/>
    <property type="match status" value="1"/>
</dbReference>
<comment type="caution">
    <text evidence="3">The sequence shown here is derived from an EMBL/GenBank/DDBJ whole genome shotgun (WGS) entry which is preliminary data.</text>
</comment>
<dbReference type="SMART" id="SM00976">
    <property type="entry name" value="Telo_bind"/>
    <property type="match status" value="1"/>
</dbReference>
<dbReference type="InterPro" id="IPR012340">
    <property type="entry name" value="NA-bd_OB-fold"/>
</dbReference>
<feature type="domain" description="Telomeric single stranded DNA binding POT1/Cdc13" evidence="2">
    <location>
        <begin position="1162"/>
        <end position="1299"/>
    </location>
</feature>
<dbReference type="Pfam" id="PF02765">
    <property type="entry name" value="POT1"/>
    <property type="match status" value="1"/>
</dbReference>
<sequence length="1318" mass="145094">MADRPPLEALREAVPTSISQLDVEFADAVSLAVEGVVTITWPYSTVTNSIAFILAEHNVLKRRNHGQIRLEFIGASGKAVAHARIGGGDQLRISLNGARRTKTDAKAGLPAGSLEWQLQFTNRLLLTICRVDSEYPEVIDVNAPEDIVDRGLEPPRRPRIASPPDSVGLEDQAARSTPNARSSDTTVTLKRLASNALDPEEFVSPAFIKRARLSYGSLFEGELDLLGDDKANNKKSRRRSRFSMSTTVWRYNSRSPSPETKEPSEEPPKPENKPTEEMHETADSSHANTTPKRSIMVDEGCQTQDHDFSPFIHVQASTEVRFPDIQLAASAAPAFSAENGPGLSTPSRNLFGHSELYHEMPGIITEPIDSHATSQQENDFGLETSNTHTESVPNASGSMSAPPESMGRPLTEAVTAPRYSSVTTTDQVYAQPTLHHDSDLHFRLHDIHSESHVFGHISQQEGQAWRSEAESSYPPVPDQNQHPLTAITMDKSLSPQVETSHGAGFPASGTSAKVEQVPRVQETFSLQGKPSTLYEGEPSDFEGEEGDIEGEDYDLQNSAHSQDDDESKSEEISNAADSDMKNQVIDLEDEDDTSDEEDDKSDEEADDMAKKQHISLTDRESEELAESEEDEIVDGEEEEEHYYDEGSEGDENGYDEEEIGEEYDEEEYDEVDDDEIDEPLAPSGPREPVFIDLLSDSEDEAKADEPVNEKPQDKSYAEIPEELDQREGKTCPSEGKPIEHGIESPVTMRQPGDSEVAEQGEESESERVADEVEEHEPLQPRAAPRDAETEVNTKKPIESVKIKAYEATAEPVLQNVAPESGVPYTTIQQTDAQEATSKEHNTPKEELPRVAEEISLEENAPEETTVLQDFAAEKADVEMADLVSVVDIQAPGAKSNEPEFKRESELQTEELDVAKKEQLPTPVYTQAPGKTIKPLPRQEQQEDDDSTAAEDQIMKEFREYQSPPNKGSTERVKTSAATAMEAPDQSQSQDSDVLITVRSLRSHHFHRKTQSADSTSSARGDPSVLLAQANSQAQSDEAEPEPEPANEPASPDMLHIIRSTRSDRFDPSILLAKSPVEQPKGGETPAPTVRVTRSMTGHSEEHSSPVGTRASKRPFTPEAQTTHRDDEVLGSPSISGSFTEDESLSTIKRQLQKDLRTRLPDCVPLRALRTSLNKTVDILAVATSTPPQPHRPKHGPRDYMLELILSDPSTAPSGVSVAHVFRPHQASLPVVHRGDVVLLRRVTVVSMKGRGFGVRVGDASAWAVFEMGDEEMLPQIKGPPVEVADEEVEYAGGLRKWWGVLDQRARAKIDKATQKVMA</sequence>
<proteinExistence type="predicted"/>
<feature type="region of interest" description="Disordered" evidence="1">
    <location>
        <begin position="889"/>
        <end position="1051"/>
    </location>
</feature>
<evidence type="ECO:0000256" key="1">
    <source>
        <dbReference type="SAM" id="MobiDB-lite"/>
    </source>
</evidence>
<dbReference type="OrthoDB" id="5363079at2759"/>
<feature type="compositionally biased region" description="Acidic residues" evidence="1">
    <location>
        <begin position="620"/>
        <end position="678"/>
    </location>
</feature>